<accession>A0A916YSY8</accession>
<sequence>MELECFLVTLCMKFGRILAAQITPQIKGVFMKNEKYAQKKKGASTSTGYCYSSVAYGHVV</sequence>
<proteinExistence type="predicted"/>
<reference evidence="1" key="2">
    <citation type="submission" date="2020-09" db="EMBL/GenBank/DDBJ databases">
        <authorList>
            <person name="Sun Q."/>
            <person name="Zhou Y."/>
        </authorList>
    </citation>
    <scope>NUCLEOTIDE SEQUENCE</scope>
    <source>
        <strain evidence="1">CGMCC 1.15178</strain>
    </source>
</reference>
<comment type="caution">
    <text evidence="1">The sequence shown here is derived from an EMBL/GenBank/DDBJ whole genome shotgun (WGS) entry which is preliminary data.</text>
</comment>
<name>A0A916YSY8_9BACL</name>
<reference evidence="1" key="1">
    <citation type="journal article" date="2014" name="Int. J. Syst. Evol. Microbiol.">
        <title>Complete genome sequence of Corynebacterium casei LMG S-19264T (=DSM 44701T), isolated from a smear-ripened cheese.</title>
        <authorList>
            <consortium name="US DOE Joint Genome Institute (JGI-PGF)"/>
            <person name="Walter F."/>
            <person name="Albersmeier A."/>
            <person name="Kalinowski J."/>
            <person name="Ruckert C."/>
        </authorList>
    </citation>
    <scope>NUCLEOTIDE SEQUENCE</scope>
    <source>
        <strain evidence="1">CGMCC 1.15178</strain>
    </source>
</reference>
<evidence type="ECO:0000313" key="2">
    <source>
        <dbReference type="Proteomes" id="UP000612456"/>
    </source>
</evidence>
<evidence type="ECO:0000313" key="1">
    <source>
        <dbReference type="EMBL" id="GGD59953.1"/>
    </source>
</evidence>
<gene>
    <name evidence="1" type="ORF">GCM10010911_17270</name>
</gene>
<protein>
    <submittedName>
        <fullName evidence="1">Uncharacterized protein</fullName>
    </submittedName>
</protein>
<dbReference type="Proteomes" id="UP000612456">
    <property type="component" value="Unassembled WGS sequence"/>
</dbReference>
<organism evidence="1 2">
    <name type="scientific">Paenibacillus nasutitermitis</name>
    <dbReference type="NCBI Taxonomy" id="1652958"/>
    <lineage>
        <taxon>Bacteria</taxon>
        <taxon>Bacillati</taxon>
        <taxon>Bacillota</taxon>
        <taxon>Bacilli</taxon>
        <taxon>Bacillales</taxon>
        <taxon>Paenibacillaceae</taxon>
        <taxon>Paenibacillus</taxon>
    </lineage>
</organism>
<keyword evidence="2" id="KW-1185">Reference proteome</keyword>
<dbReference type="AlphaFoldDB" id="A0A916YSY8"/>
<dbReference type="EMBL" id="BMHP01000001">
    <property type="protein sequence ID" value="GGD59953.1"/>
    <property type="molecule type" value="Genomic_DNA"/>
</dbReference>